<dbReference type="EMBL" id="AOIL01000029">
    <property type="protein sequence ID" value="ELY92566.1"/>
    <property type="molecule type" value="Genomic_DNA"/>
</dbReference>
<evidence type="ECO:0000259" key="3">
    <source>
        <dbReference type="Pfam" id="PF24035"/>
    </source>
</evidence>
<feature type="transmembrane region" description="Helical" evidence="2">
    <location>
        <begin position="188"/>
        <end position="210"/>
    </location>
</feature>
<organism evidence="4 5">
    <name type="scientific">Natrialba taiwanensis DSM 12281</name>
    <dbReference type="NCBI Taxonomy" id="1230458"/>
    <lineage>
        <taxon>Archaea</taxon>
        <taxon>Methanobacteriati</taxon>
        <taxon>Methanobacteriota</taxon>
        <taxon>Stenosarchaea group</taxon>
        <taxon>Halobacteria</taxon>
        <taxon>Halobacteriales</taxon>
        <taxon>Natrialbaceae</taxon>
        <taxon>Natrialba</taxon>
    </lineage>
</organism>
<dbReference type="InterPro" id="IPR055768">
    <property type="entry name" value="DUF7344"/>
</dbReference>
<evidence type="ECO:0000313" key="5">
    <source>
        <dbReference type="Proteomes" id="UP000011648"/>
    </source>
</evidence>
<accession>M0A2N0</accession>
<feature type="transmembrane region" description="Helical" evidence="2">
    <location>
        <begin position="216"/>
        <end position="235"/>
    </location>
</feature>
<dbReference type="Pfam" id="PF24035">
    <property type="entry name" value="DUF7344"/>
    <property type="match status" value="1"/>
</dbReference>
<dbReference type="AlphaFoldDB" id="M0A2N0"/>
<gene>
    <name evidence="4" type="ORF">C484_08892</name>
</gene>
<keyword evidence="2" id="KW-0472">Membrane</keyword>
<sequence>MVQQQRDDRIERGSKGGGAERERDNKAEGSGARDDSTSDGTETKTETGAAAKSTRRNGSGDASASDSAAGADAELDPLSKGEVFEVLRNQRRRYVLHFLKQDGRPVELGDLAQQLAAWEYETTLDGVTSAQRKRVYTTLQQTHLPKMDEVGILQFDSDRGVIRATDRTRDISVYLEIVPGHEFAWRELYLSLGAIGSALVAALWLGIYPLTMLSDLSWLALVSITVTVTAVVHIYHERHMRLGRGEQPPELSYGPGE</sequence>
<evidence type="ECO:0000256" key="1">
    <source>
        <dbReference type="SAM" id="MobiDB-lite"/>
    </source>
</evidence>
<feature type="compositionally biased region" description="Basic and acidic residues" evidence="1">
    <location>
        <begin position="1"/>
        <end position="45"/>
    </location>
</feature>
<evidence type="ECO:0000313" key="4">
    <source>
        <dbReference type="EMBL" id="ELY92566.1"/>
    </source>
</evidence>
<evidence type="ECO:0000256" key="2">
    <source>
        <dbReference type="SAM" id="Phobius"/>
    </source>
</evidence>
<comment type="caution">
    <text evidence="4">The sequence shown here is derived from an EMBL/GenBank/DDBJ whole genome shotgun (WGS) entry which is preliminary data.</text>
</comment>
<dbReference type="Proteomes" id="UP000011648">
    <property type="component" value="Unassembled WGS sequence"/>
</dbReference>
<dbReference type="RefSeq" id="WP_006825544.1">
    <property type="nucleotide sequence ID" value="NZ_AOIL01000029.1"/>
</dbReference>
<feature type="region of interest" description="Disordered" evidence="1">
    <location>
        <begin position="1"/>
        <end position="74"/>
    </location>
</feature>
<name>M0A2N0_9EURY</name>
<keyword evidence="5" id="KW-1185">Reference proteome</keyword>
<keyword evidence="2" id="KW-0812">Transmembrane</keyword>
<keyword evidence="2" id="KW-1133">Transmembrane helix</keyword>
<dbReference type="OrthoDB" id="331021at2157"/>
<reference evidence="4 5" key="1">
    <citation type="journal article" date="2014" name="PLoS Genet.">
        <title>Phylogenetically driven sequencing of extremely halophilic archaea reveals strategies for static and dynamic osmo-response.</title>
        <authorList>
            <person name="Becker E.A."/>
            <person name="Seitzer P.M."/>
            <person name="Tritt A."/>
            <person name="Larsen D."/>
            <person name="Krusor M."/>
            <person name="Yao A.I."/>
            <person name="Wu D."/>
            <person name="Madern D."/>
            <person name="Eisen J.A."/>
            <person name="Darling A.E."/>
            <person name="Facciotti M.T."/>
        </authorList>
    </citation>
    <scope>NUCLEOTIDE SEQUENCE [LARGE SCALE GENOMIC DNA]</scope>
    <source>
        <strain evidence="4 5">DSM 12281</strain>
    </source>
</reference>
<feature type="compositionally biased region" description="Low complexity" evidence="1">
    <location>
        <begin position="59"/>
        <end position="72"/>
    </location>
</feature>
<feature type="domain" description="DUF7344" evidence="3">
    <location>
        <begin position="84"/>
        <end position="163"/>
    </location>
</feature>
<proteinExistence type="predicted"/>
<dbReference type="PATRIC" id="fig|1230458.4.peg.1777"/>
<protein>
    <recommendedName>
        <fullName evidence="3">DUF7344 domain-containing protein</fullName>
    </recommendedName>
</protein>